<name>A0A8S5NJ50_9CAUD</name>
<proteinExistence type="predicted"/>
<evidence type="ECO:0000256" key="1">
    <source>
        <dbReference type="SAM" id="MobiDB-lite"/>
    </source>
</evidence>
<feature type="compositionally biased region" description="Basic and acidic residues" evidence="1">
    <location>
        <begin position="57"/>
        <end position="73"/>
    </location>
</feature>
<dbReference type="Pfam" id="PF14265">
    <property type="entry name" value="DUF4355"/>
    <property type="match status" value="1"/>
</dbReference>
<reference evidence="2" key="1">
    <citation type="journal article" date="2021" name="Proc. Natl. Acad. Sci. U.S.A.">
        <title>A Catalog of Tens of Thousands of Viruses from Human Metagenomes Reveals Hidden Associations with Chronic Diseases.</title>
        <authorList>
            <person name="Tisza M.J."/>
            <person name="Buck C.B."/>
        </authorList>
    </citation>
    <scope>NUCLEOTIDE SEQUENCE</scope>
    <source>
        <strain evidence="2">CtiJI15</strain>
    </source>
</reference>
<protein>
    <submittedName>
        <fullName evidence="2">Major head protein</fullName>
    </submittedName>
</protein>
<sequence length="192" mass="22165">MEQENNQNVNSEAENSKGTETSKSERTNYEELIKTDKELQSFLDSRVSSSNKTAIENAKKQWELERDTQKSEAEKLAQMNETQKLQYQLKKQEEANQEIQRKLNARDLKDEALKIATTQDTAFDPEFLNLFDYENMTAEQLQDKTKLIKAIQDRIVEKAVNEWSKEKPPYNPDPSGNKSSADEAIRKAMGLK</sequence>
<feature type="region of interest" description="Disordered" evidence="1">
    <location>
        <begin position="161"/>
        <end position="192"/>
    </location>
</feature>
<evidence type="ECO:0000313" key="2">
    <source>
        <dbReference type="EMBL" id="DAD94845.1"/>
    </source>
</evidence>
<dbReference type="InterPro" id="IPR025580">
    <property type="entry name" value="Gp46"/>
</dbReference>
<feature type="region of interest" description="Disordered" evidence="1">
    <location>
        <begin position="44"/>
        <end position="73"/>
    </location>
</feature>
<accession>A0A8S5NJ50</accession>
<feature type="compositionally biased region" description="Polar residues" evidence="1">
    <location>
        <begin position="44"/>
        <end position="54"/>
    </location>
</feature>
<feature type="compositionally biased region" description="Basic and acidic residues" evidence="1">
    <location>
        <begin position="14"/>
        <end position="30"/>
    </location>
</feature>
<dbReference type="EMBL" id="BK015182">
    <property type="protein sequence ID" value="DAD94845.1"/>
    <property type="molecule type" value="Genomic_DNA"/>
</dbReference>
<feature type="compositionally biased region" description="Polar residues" evidence="1">
    <location>
        <begin position="1"/>
        <end position="13"/>
    </location>
</feature>
<organism evidence="2">
    <name type="scientific">Siphoviridae sp. ctiJI15</name>
    <dbReference type="NCBI Taxonomy" id="2826431"/>
    <lineage>
        <taxon>Viruses</taxon>
        <taxon>Duplodnaviria</taxon>
        <taxon>Heunggongvirae</taxon>
        <taxon>Uroviricota</taxon>
        <taxon>Caudoviricetes</taxon>
    </lineage>
</organism>
<feature type="region of interest" description="Disordered" evidence="1">
    <location>
        <begin position="1"/>
        <end position="30"/>
    </location>
</feature>